<evidence type="ECO:0000313" key="6">
    <source>
        <dbReference type="RefSeq" id="XP_056842123.1"/>
    </source>
</evidence>
<keyword evidence="3" id="KW-1185">Reference proteome</keyword>
<dbReference type="InterPro" id="IPR044730">
    <property type="entry name" value="RNase_H-like_dom_plant"/>
</dbReference>
<dbReference type="GO" id="GO:0004523">
    <property type="term" value="F:RNA-DNA hybrid ribonuclease activity"/>
    <property type="evidence" value="ECO:0007669"/>
    <property type="project" value="InterPro"/>
</dbReference>
<dbReference type="InterPro" id="IPR036397">
    <property type="entry name" value="RNaseH_sf"/>
</dbReference>
<feature type="domain" description="RNase H type-1" evidence="1">
    <location>
        <begin position="275"/>
        <end position="396"/>
    </location>
</feature>
<dbReference type="InterPro" id="IPR026960">
    <property type="entry name" value="RVT-Znf"/>
</dbReference>
<dbReference type="SUPFAM" id="SSF53098">
    <property type="entry name" value="Ribonuclease H-like"/>
    <property type="match status" value="1"/>
</dbReference>
<evidence type="ECO:0000259" key="2">
    <source>
        <dbReference type="Pfam" id="PF13966"/>
    </source>
</evidence>
<dbReference type="InterPro" id="IPR002156">
    <property type="entry name" value="RNaseH_domain"/>
</dbReference>
<evidence type="ECO:0000313" key="4">
    <source>
        <dbReference type="RefSeq" id="XP_056842121.1"/>
    </source>
</evidence>
<dbReference type="PANTHER" id="PTHR34146:SF11">
    <property type="entry name" value="RIBONUCLEASE H-LIKE SUPERFAMILY PROTEIN"/>
    <property type="match status" value="1"/>
</dbReference>
<dbReference type="Gene3D" id="3.30.420.10">
    <property type="entry name" value="Ribonuclease H-like superfamily/Ribonuclease H"/>
    <property type="match status" value="1"/>
</dbReference>
<dbReference type="GeneID" id="130495090"/>
<reference evidence="3" key="1">
    <citation type="journal article" date="2019" name="Database">
        <title>The radish genome database (RadishGD): an integrated information resource for radish genomics.</title>
        <authorList>
            <person name="Yu H.J."/>
            <person name="Baek S."/>
            <person name="Lee Y.J."/>
            <person name="Cho A."/>
            <person name="Mun J.H."/>
        </authorList>
    </citation>
    <scope>NUCLEOTIDE SEQUENCE [LARGE SCALE GENOMIC DNA]</scope>
    <source>
        <strain evidence="3">cv. WK10039</strain>
    </source>
</reference>
<dbReference type="AlphaFoldDB" id="A0A9W3BS71"/>
<feature type="domain" description="Reverse transcriptase zinc-binding" evidence="2">
    <location>
        <begin position="67"/>
        <end position="161"/>
    </location>
</feature>
<protein>
    <submittedName>
        <fullName evidence="4 5">Uncharacterized protein LOC130495090</fullName>
    </submittedName>
</protein>
<dbReference type="RefSeq" id="XP_056842123.1">
    <property type="nucleotide sequence ID" value="XM_056986143.1"/>
</dbReference>
<gene>
    <name evidence="4 5 6" type="primary">LOC130495090</name>
</gene>
<evidence type="ECO:0000313" key="5">
    <source>
        <dbReference type="RefSeq" id="XP_056842122.1"/>
    </source>
</evidence>
<dbReference type="Proteomes" id="UP000504610">
    <property type="component" value="Chromosome 5"/>
</dbReference>
<evidence type="ECO:0000313" key="3">
    <source>
        <dbReference type="Proteomes" id="UP000504610"/>
    </source>
</evidence>
<dbReference type="Pfam" id="PF13456">
    <property type="entry name" value="RVT_3"/>
    <property type="match status" value="1"/>
</dbReference>
<dbReference type="RefSeq" id="XP_056842122.1">
    <property type="nucleotide sequence ID" value="XM_056986142.1"/>
</dbReference>
<organism evidence="3 5">
    <name type="scientific">Raphanus sativus</name>
    <name type="common">Radish</name>
    <name type="synonym">Raphanus raphanistrum var. sativus</name>
    <dbReference type="NCBI Taxonomy" id="3726"/>
    <lineage>
        <taxon>Eukaryota</taxon>
        <taxon>Viridiplantae</taxon>
        <taxon>Streptophyta</taxon>
        <taxon>Embryophyta</taxon>
        <taxon>Tracheophyta</taxon>
        <taxon>Spermatophyta</taxon>
        <taxon>Magnoliopsida</taxon>
        <taxon>eudicotyledons</taxon>
        <taxon>Gunneridae</taxon>
        <taxon>Pentapetalae</taxon>
        <taxon>rosids</taxon>
        <taxon>malvids</taxon>
        <taxon>Brassicales</taxon>
        <taxon>Brassicaceae</taxon>
        <taxon>Brassiceae</taxon>
        <taxon>Raphanus</taxon>
    </lineage>
</organism>
<dbReference type="RefSeq" id="XP_056842121.1">
    <property type="nucleotide sequence ID" value="XM_056986141.1"/>
</dbReference>
<dbReference type="OrthoDB" id="1348681at2759"/>
<dbReference type="CDD" id="cd06222">
    <property type="entry name" value="RNase_H_like"/>
    <property type="match status" value="1"/>
</dbReference>
<sequence length="406" mass="45272">MLLKSLRVQLLQTGKRWKSFKARRNEWSFTFRSDKENITSVFHRNSQPSQTGAEDQFVWLPTASGVYSAKSGYQALKRAEDQGSQATTSLGSDFGWIRDVWAADYSPKLKVFIWSILQNALPIGTNLKNRGLPAATNCIRCGEEETVAHIFFNCPFAQNVWQEIPLTTAVHLAAQVDFKETLVASRSMICLPPTGITRNILQWVCWAIWNARNHLLFENRVFSSSETAIKGIQSSREWITAQDNAKAKQAQLPHLQAGNRQQHRVLLASYSLCKTDASWDKSSKNAGLAWIFPATESTPERRGSQRVESVSSPLMGEALAVKLALRSAVSHDLSTIRICSDNQTLIRVLNGKLFDKEIYGISQDISSISSALFVDVSFSYLPRAENSEADALAKACLRSPVVVMGR</sequence>
<reference evidence="4 5" key="2">
    <citation type="submission" date="2025-04" db="UniProtKB">
        <authorList>
            <consortium name="RefSeq"/>
        </authorList>
    </citation>
    <scope>IDENTIFICATION</scope>
    <source>
        <tissue evidence="4 5">Leaf</tissue>
    </source>
</reference>
<dbReference type="GO" id="GO:0003676">
    <property type="term" value="F:nucleic acid binding"/>
    <property type="evidence" value="ECO:0007669"/>
    <property type="project" value="InterPro"/>
</dbReference>
<dbReference type="PANTHER" id="PTHR34146">
    <property type="entry name" value="POLYNUCLEOTIDYL TRANSFERASE, RIBONUCLEASE H-LIKE SUPERFAMILY PROTEIN-RELATED"/>
    <property type="match status" value="1"/>
</dbReference>
<accession>A0A9W3BS71</accession>
<proteinExistence type="predicted"/>
<evidence type="ECO:0000259" key="1">
    <source>
        <dbReference type="Pfam" id="PF13456"/>
    </source>
</evidence>
<dbReference type="Pfam" id="PF13966">
    <property type="entry name" value="zf-RVT"/>
    <property type="match status" value="1"/>
</dbReference>
<name>A0A9W3BS71_RAPSA</name>
<dbReference type="InterPro" id="IPR012337">
    <property type="entry name" value="RNaseH-like_sf"/>
</dbReference>
<dbReference type="KEGG" id="rsz:130495090"/>